<keyword evidence="1" id="KW-0732">Signal</keyword>
<dbReference type="RefSeq" id="WP_380738428.1">
    <property type="nucleotide sequence ID" value="NZ_JBHTJP010000032.1"/>
</dbReference>
<comment type="caution">
    <text evidence="2">The sequence shown here is derived from an EMBL/GenBank/DDBJ whole genome shotgun (WGS) entry which is preliminary data.</text>
</comment>
<sequence length="523" mass="61796">MKGTFAILILSLTLFACNGQQNSNVTNLESGFSLIQDTISISVNGRMTHALEYKDKYYVLFEQRLMKYGGYGKRWLYIFSNNQLEKVIDCPEEMKTVYLDFYVQNDSIILKPYMDKQSYYLDNTNLKWNKIDKTDDLVWEDSDFYVYSLDFGEWGGKTWFKDKKTDSQYVLESTTPLINKIDSTYYLTNSFKVLRINNPKKLTKCDNDVTYENIEKTGKNYSWYSESKGYEVIYEDENADYFDFSYHPSIVSSFVYNDELLHIFETDTASYLSRIVNNKIQPFEKIFDNVKFFNWHFSYRYKNFNSSNELLKFKTSNDQIYGLTTIKGNKIYATFLVNDFELKPKTLGKERSNEIFENRLKTILVDFSKLPLTKVESKEKEWKTFDITPNHKTGIGDSWNPKNYDIDINKSYLVVEDSIISNSIMYYATKKTDLVRAITINWEKTQTDRIEFGNDKSESEVFLTRFNDLVLILTNELGEPNSIDEEKKNQSFVWTTENNINVEIKLSRQDNYNNIRMVVYERK</sequence>
<feature type="signal peptide" evidence="1">
    <location>
        <begin position="1"/>
        <end position="16"/>
    </location>
</feature>
<dbReference type="EMBL" id="JBHTJP010000032">
    <property type="protein sequence ID" value="MFD0976786.1"/>
    <property type="molecule type" value="Genomic_DNA"/>
</dbReference>
<evidence type="ECO:0000313" key="2">
    <source>
        <dbReference type="EMBL" id="MFD0976786.1"/>
    </source>
</evidence>
<name>A0ABW3IFR5_9FLAO</name>
<dbReference type="Proteomes" id="UP001597100">
    <property type="component" value="Unassembled WGS sequence"/>
</dbReference>
<proteinExistence type="predicted"/>
<evidence type="ECO:0000256" key="1">
    <source>
        <dbReference type="SAM" id="SignalP"/>
    </source>
</evidence>
<keyword evidence="3" id="KW-1185">Reference proteome</keyword>
<organism evidence="2 3">
    <name type="scientific">Salinimicrobium gaetbulicola</name>
    <dbReference type="NCBI Taxonomy" id="999702"/>
    <lineage>
        <taxon>Bacteria</taxon>
        <taxon>Pseudomonadati</taxon>
        <taxon>Bacteroidota</taxon>
        <taxon>Flavobacteriia</taxon>
        <taxon>Flavobacteriales</taxon>
        <taxon>Flavobacteriaceae</taxon>
        <taxon>Salinimicrobium</taxon>
    </lineage>
</organism>
<reference evidence="3" key="1">
    <citation type="journal article" date="2019" name="Int. J. Syst. Evol. Microbiol.">
        <title>The Global Catalogue of Microorganisms (GCM) 10K type strain sequencing project: providing services to taxonomists for standard genome sequencing and annotation.</title>
        <authorList>
            <consortium name="The Broad Institute Genomics Platform"/>
            <consortium name="The Broad Institute Genome Sequencing Center for Infectious Disease"/>
            <person name="Wu L."/>
            <person name="Ma J."/>
        </authorList>
    </citation>
    <scope>NUCLEOTIDE SEQUENCE [LARGE SCALE GENOMIC DNA]</scope>
    <source>
        <strain evidence="3">CCUG 60898</strain>
    </source>
</reference>
<protein>
    <submittedName>
        <fullName evidence="2">Uncharacterized protein</fullName>
    </submittedName>
</protein>
<feature type="chain" id="PRO_5046518716" evidence="1">
    <location>
        <begin position="17"/>
        <end position="523"/>
    </location>
</feature>
<dbReference type="PROSITE" id="PS51257">
    <property type="entry name" value="PROKAR_LIPOPROTEIN"/>
    <property type="match status" value="1"/>
</dbReference>
<evidence type="ECO:0000313" key="3">
    <source>
        <dbReference type="Proteomes" id="UP001597100"/>
    </source>
</evidence>
<gene>
    <name evidence="2" type="ORF">ACFQ1G_08290</name>
</gene>
<accession>A0ABW3IFR5</accession>